<dbReference type="InterPro" id="IPR036457">
    <property type="entry name" value="PPM-type-like_dom_sf"/>
</dbReference>
<evidence type="ECO:0000256" key="7">
    <source>
        <dbReference type="ARBA" id="ARBA00022912"/>
    </source>
</evidence>
<comment type="catalytic activity">
    <reaction evidence="10">
        <text>O-phospho-L-threonyl-[protein] + H2O = L-threonyl-[protein] + phosphate</text>
        <dbReference type="Rhea" id="RHEA:47004"/>
        <dbReference type="Rhea" id="RHEA-COMP:11060"/>
        <dbReference type="Rhea" id="RHEA-COMP:11605"/>
        <dbReference type="ChEBI" id="CHEBI:15377"/>
        <dbReference type="ChEBI" id="CHEBI:30013"/>
        <dbReference type="ChEBI" id="CHEBI:43474"/>
        <dbReference type="ChEBI" id="CHEBI:61977"/>
        <dbReference type="EC" id="3.1.3.16"/>
    </reaction>
</comment>
<evidence type="ECO:0000259" key="13">
    <source>
        <dbReference type="PROSITE" id="PS51746"/>
    </source>
</evidence>
<feature type="domain" description="PPM-type phosphatase" evidence="13">
    <location>
        <begin position="491"/>
        <end position="861"/>
    </location>
</feature>
<keyword evidence="6" id="KW-0460">Magnesium</keyword>
<dbReference type="CDD" id="cd00143">
    <property type="entry name" value="PP2Cc"/>
    <property type="match status" value="1"/>
</dbReference>
<evidence type="ECO:0000256" key="9">
    <source>
        <dbReference type="ARBA" id="ARBA00047761"/>
    </source>
</evidence>
<evidence type="ECO:0000259" key="12">
    <source>
        <dbReference type="PROSITE" id="PS50003"/>
    </source>
</evidence>
<evidence type="ECO:0000313" key="14">
    <source>
        <dbReference type="EMBL" id="CAD8876899.1"/>
    </source>
</evidence>
<keyword evidence="5" id="KW-0378">Hydrolase</keyword>
<evidence type="ECO:0000256" key="11">
    <source>
        <dbReference type="SAM" id="MobiDB-lite"/>
    </source>
</evidence>
<feature type="region of interest" description="Disordered" evidence="11">
    <location>
        <begin position="127"/>
        <end position="146"/>
    </location>
</feature>
<evidence type="ECO:0000256" key="3">
    <source>
        <dbReference type="ARBA" id="ARBA00013081"/>
    </source>
</evidence>
<feature type="region of interest" description="Disordered" evidence="11">
    <location>
        <begin position="77"/>
        <end position="99"/>
    </location>
</feature>
<dbReference type="SMART" id="SM00233">
    <property type="entry name" value="PH"/>
    <property type="match status" value="1"/>
</dbReference>
<feature type="domain" description="PH" evidence="12">
    <location>
        <begin position="185"/>
        <end position="295"/>
    </location>
</feature>
<dbReference type="Pfam" id="PF00481">
    <property type="entry name" value="PP2C"/>
    <property type="match status" value="2"/>
</dbReference>
<keyword evidence="4" id="KW-0479">Metal-binding</keyword>
<protein>
    <recommendedName>
        <fullName evidence="3">protein-serine/threonine phosphatase</fullName>
        <ecNumber evidence="3">3.1.3.16</ecNumber>
    </recommendedName>
</protein>
<dbReference type="InterPro" id="IPR015655">
    <property type="entry name" value="PP2C"/>
</dbReference>
<dbReference type="PANTHER" id="PTHR13832">
    <property type="entry name" value="PROTEIN PHOSPHATASE 2C"/>
    <property type="match status" value="1"/>
</dbReference>
<evidence type="ECO:0000256" key="8">
    <source>
        <dbReference type="ARBA" id="ARBA00023211"/>
    </source>
</evidence>
<accession>A0A7S1B737</accession>
<evidence type="ECO:0000256" key="2">
    <source>
        <dbReference type="ARBA" id="ARBA00006702"/>
    </source>
</evidence>
<dbReference type="Gene3D" id="2.30.29.30">
    <property type="entry name" value="Pleckstrin-homology domain (PH domain)/Phosphotyrosine-binding domain (PTB)"/>
    <property type="match status" value="1"/>
</dbReference>
<dbReference type="InterPro" id="IPR001932">
    <property type="entry name" value="PPM-type_phosphatase-like_dom"/>
</dbReference>
<name>A0A7S1B737_9STRA</name>
<organism evidence="14">
    <name type="scientific">Corethron hystrix</name>
    <dbReference type="NCBI Taxonomy" id="216773"/>
    <lineage>
        <taxon>Eukaryota</taxon>
        <taxon>Sar</taxon>
        <taxon>Stramenopiles</taxon>
        <taxon>Ochrophyta</taxon>
        <taxon>Bacillariophyta</taxon>
        <taxon>Coscinodiscophyceae</taxon>
        <taxon>Corethrophycidae</taxon>
        <taxon>Corethrales</taxon>
        <taxon>Corethraceae</taxon>
        <taxon>Corethron</taxon>
    </lineage>
</organism>
<dbReference type="PROSITE" id="PS51746">
    <property type="entry name" value="PPM_2"/>
    <property type="match status" value="1"/>
</dbReference>
<dbReference type="AlphaFoldDB" id="A0A7S1B737"/>
<comment type="catalytic activity">
    <reaction evidence="9">
        <text>O-phospho-L-seryl-[protein] + H2O = L-seryl-[protein] + phosphate</text>
        <dbReference type="Rhea" id="RHEA:20629"/>
        <dbReference type="Rhea" id="RHEA-COMP:9863"/>
        <dbReference type="Rhea" id="RHEA-COMP:11604"/>
        <dbReference type="ChEBI" id="CHEBI:15377"/>
        <dbReference type="ChEBI" id="CHEBI:29999"/>
        <dbReference type="ChEBI" id="CHEBI:43474"/>
        <dbReference type="ChEBI" id="CHEBI:83421"/>
        <dbReference type="EC" id="3.1.3.16"/>
    </reaction>
</comment>
<dbReference type="SMART" id="SM00332">
    <property type="entry name" value="PP2Cc"/>
    <property type="match status" value="1"/>
</dbReference>
<dbReference type="EMBL" id="HBFR01005733">
    <property type="protein sequence ID" value="CAD8876899.1"/>
    <property type="molecule type" value="Transcribed_RNA"/>
</dbReference>
<evidence type="ECO:0000256" key="10">
    <source>
        <dbReference type="ARBA" id="ARBA00048336"/>
    </source>
</evidence>
<evidence type="ECO:0000256" key="1">
    <source>
        <dbReference type="ARBA" id="ARBA00001936"/>
    </source>
</evidence>
<evidence type="ECO:0000256" key="4">
    <source>
        <dbReference type="ARBA" id="ARBA00022723"/>
    </source>
</evidence>
<dbReference type="Pfam" id="PF00169">
    <property type="entry name" value="PH"/>
    <property type="match status" value="1"/>
</dbReference>
<dbReference type="EC" id="3.1.3.16" evidence="3"/>
<evidence type="ECO:0000256" key="6">
    <source>
        <dbReference type="ARBA" id="ARBA00022842"/>
    </source>
</evidence>
<dbReference type="CDD" id="cd00821">
    <property type="entry name" value="PH"/>
    <property type="match status" value="1"/>
</dbReference>
<evidence type="ECO:0000256" key="5">
    <source>
        <dbReference type="ARBA" id="ARBA00022801"/>
    </source>
</evidence>
<comment type="similarity">
    <text evidence="2">Belongs to the PP2C family.</text>
</comment>
<dbReference type="InterPro" id="IPR001849">
    <property type="entry name" value="PH_domain"/>
</dbReference>
<dbReference type="InterPro" id="IPR011993">
    <property type="entry name" value="PH-like_dom_sf"/>
</dbReference>
<dbReference type="PROSITE" id="PS50003">
    <property type="entry name" value="PH_DOMAIN"/>
    <property type="match status" value="1"/>
</dbReference>
<dbReference type="GO" id="GO:0004722">
    <property type="term" value="F:protein serine/threonine phosphatase activity"/>
    <property type="evidence" value="ECO:0007669"/>
    <property type="project" value="UniProtKB-EC"/>
</dbReference>
<dbReference type="SUPFAM" id="SSF50729">
    <property type="entry name" value="PH domain-like"/>
    <property type="match status" value="1"/>
</dbReference>
<sequence>MESCTSYMPVSAMVGYHGGDASPSIPNGGAALHSAAALQASRSLYEPREMAYYRRHRKIANAGYLYQRCRIKTKSAPLLPAQNSPSPPPSLSPFPSLSGTAAPRSNKILTFPSASFTVVDDMVPRSSPSVVPPVSPSPPSMSRTMSVDSGGIGAALEDFIAKGSSPSPRVEDIDENDDENYDVYTWIRRYCVLEEGVLYFYVDEAVAHSNDAKDERMTAEEEHDHSAVAMCEMRIPIRHVSCVRSKEKLGAHSFVLTTLFPDGLNEDTEENLVVLRASDGHDMNTWLFQFHQSIANLVAVMMESVATTGPHSRALETLPRKITGGTEGSERPNSLSHGHGRHGLHRLRLRAGSTSSKPSSLRSTDALHFEAEISDSPVTVEPVVAKVSHAYVPPHLRKRLIPIPPPPEADSVSEQKGDASTVCTVEEDFFSLEESCELLPQSHTPPLRRDSPTPAVSPVVLGGCAAVERFHHSSSKFGSAGGLAGGDLKWEVGAVSERGVRNTNEDSYVVISDYPRARGGVNPGMGPGALFAIFDGHCGQQTAQYAAKNLAQEVGNMLDRIGGNKEDTERCLRDALAKIDRDFCQLCTADGNDWDCGATALVAAVVEEGVVVANLGDCRGVMARSMVGMPEEGAGWNVVGNKEEDNNGPQTFWREVTDVHSADREDERDRIMGGNGWLLTDRENCISQLQRLDLYDEDVRDIIRRCFAERVWEESHAIPGRQIKIVRVCGELAVSRALGDKDFKSSYNEQVNVGDRAGYWWMGPDYLLYPKNHNRAFVGDLVSATPEFQTLSLEKDGTSEEFLLLACDGLWDVMDMEDAVRVSHTLLFEKGFSAKDAAARVAELAIHLGSSDNVTVILIHFFRE</sequence>
<keyword evidence="7" id="KW-0904">Protein phosphatase</keyword>
<keyword evidence="8" id="KW-0464">Manganese</keyword>
<reference evidence="14" key="1">
    <citation type="submission" date="2021-01" db="EMBL/GenBank/DDBJ databases">
        <authorList>
            <person name="Corre E."/>
            <person name="Pelletier E."/>
            <person name="Niang G."/>
            <person name="Scheremetjew M."/>
            <person name="Finn R."/>
            <person name="Kale V."/>
            <person name="Holt S."/>
            <person name="Cochrane G."/>
            <person name="Meng A."/>
            <person name="Brown T."/>
            <person name="Cohen L."/>
        </authorList>
    </citation>
    <scope>NUCLEOTIDE SEQUENCE</scope>
    <source>
        <strain evidence="14">308</strain>
    </source>
</reference>
<dbReference type="Gene3D" id="3.60.40.10">
    <property type="entry name" value="PPM-type phosphatase domain"/>
    <property type="match status" value="1"/>
</dbReference>
<feature type="compositionally biased region" description="Pro residues" evidence="11">
    <location>
        <begin position="130"/>
        <end position="139"/>
    </location>
</feature>
<dbReference type="PANTHER" id="PTHR13832:SF803">
    <property type="entry name" value="PROTEIN PHOSPHATASE 1G"/>
    <property type="match status" value="1"/>
</dbReference>
<dbReference type="GO" id="GO:0046872">
    <property type="term" value="F:metal ion binding"/>
    <property type="evidence" value="ECO:0007669"/>
    <property type="project" value="UniProtKB-KW"/>
</dbReference>
<comment type="cofactor">
    <cofactor evidence="1">
        <name>Mn(2+)</name>
        <dbReference type="ChEBI" id="CHEBI:29035"/>
    </cofactor>
</comment>
<proteinExistence type="inferred from homology"/>
<dbReference type="SUPFAM" id="SSF81606">
    <property type="entry name" value="PP2C-like"/>
    <property type="match status" value="1"/>
</dbReference>
<gene>
    <name evidence="14" type="ORF">CHYS00102_LOCUS4077</name>
</gene>
<feature type="region of interest" description="Disordered" evidence="11">
    <location>
        <begin position="321"/>
        <end position="343"/>
    </location>
</feature>